<proteinExistence type="predicted"/>
<organism evidence="6">
    <name type="scientific">Thermomicrobium roseum</name>
    <dbReference type="NCBI Taxonomy" id="500"/>
    <lineage>
        <taxon>Bacteria</taxon>
        <taxon>Pseudomonadati</taxon>
        <taxon>Thermomicrobiota</taxon>
        <taxon>Thermomicrobia</taxon>
        <taxon>Thermomicrobiales</taxon>
        <taxon>Thermomicrobiaceae</taxon>
        <taxon>Thermomicrobium</taxon>
    </lineage>
</organism>
<dbReference type="FunFam" id="3.40.50.2300:FF:000001">
    <property type="entry name" value="DNA-binding response regulator PhoB"/>
    <property type="match status" value="1"/>
</dbReference>
<dbReference type="GO" id="GO:0032993">
    <property type="term" value="C:protein-DNA complex"/>
    <property type="evidence" value="ECO:0007669"/>
    <property type="project" value="TreeGrafter"/>
</dbReference>
<dbReference type="PANTHER" id="PTHR48111">
    <property type="entry name" value="REGULATOR OF RPOS"/>
    <property type="match status" value="1"/>
</dbReference>
<dbReference type="PROSITE" id="PS50110">
    <property type="entry name" value="RESPONSE_REGULATORY"/>
    <property type="match status" value="1"/>
</dbReference>
<evidence type="ECO:0000313" key="6">
    <source>
        <dbReference type="EMBL" id="HEF65774.1"/>
    </source>
</evidence>
<dbReference type="EMBL" id="DSJL01000011">
    <property type="protein sequence ID" value="HEF65774.1"/>
    <property type="molecule type" value="Genomic_DNA"/>
</dbReference>
<dbReference type="Gene3D" id="3.40.50.2300">
    <property type="match status" value="1"/>
</dbReference>
<evidence type="ECO:0000256" key="5">
    <source>
        <dbReference type="ARBA" id="ARBA00023163"/>
    </source>
</evidence>
<dbReference type="CDD" id="cd00383">
    <property type="entry name" value="trans_reg_C"/>
    <property type="match status" value="1"/>
</dbReference>
<dbReference type="GO" id="GO:0005829">
    <property type="term" value="C:cytosol"/>
    <property type="evidence" value="ECO:0007669"/>
    <property type="project" value="TreeGrafter"/>
</dbReference>
<keyword evidence="5" id="KW-0804">Transcription</keyword>
<dbReference type="Gene3D" id="1.10.10.10">
    <property type="entry name" value="Winged helix-like DNA-binding domain superfamily/Winged helix DNA-binding domain"/>
    <property type="match status" value="1"/>
</dbReference>
<dbReference type="InterPro" id="IPR011006">
    <property type="entry name" value="CheY-like_superfamily"/>
</dbReference>
<dbReference type="Gene3D" id="6.10.250.690">
    <property type="match status" value="1"/>
</dbReference>
<dbReference type="InterPro" id="IPR039420">
    <property type="entry name" value="WalR-like"/>
</dbReference>
<evidence type="ECO:0000256" key="2">
    <source>
        <dbReference type="ARBA" id="ARBA00023012"/>
    </source>
</evidence>
<comment type="caution">
    <text evidence="6">The sequence shown here is derived from an EMBL/GenBank/DDBJ whole genome shotgun (WGS) entry which is preliminary data.</text>
</comment>
<dbReference type="GO" id="GO:0000976">
    <property type="term" value="F:transcription cis-regulatory region binding"/>
    <property type="evidence" value="ECO:0007669"/>
    <property type="project" value="TreeGrafter"/>
</dbReference>
<keyword evidence="4" id="KW-0238">DNA-binding</keyword>
<dbReference type="InterPro" id="IPR036388">
    <property type="entry name" value="WH-like_DNA-bd_sf"/>
</dbReference>
<reference evidence="6" key="1">
    <citation type="journal article" date="2020" name="mSystems">
        <title>Genome- and Community-Level Interaction Insights into Carbon Utilization and Element Cycling Functions of Hydrothermarchaeota in Hydrothermal Sediment.</title>
        <authorList>
            <person name="Zhou Z."/>
            <person name="Liu Y."/>
            <person name="Xu W."/>
            <person name="Pan J."/>
            <person name="Luo Z.H."/>
            <person name="Li M."/>
        </authorList>
    </citation>
    <scope>NUCLEOTIDE SEQUENCE [LARGE SCALE GENOMIC DNA]</scope>
    <source>
        <strain evidence="6">SpSt-222</strain>
    </source>
</reference>
<evidence type="ECO:0000256" key="4">
    <source>
        <dbReference type="ARBA" id="ARBA00023125"/>
    </source>
</evidence>
<sequence length="225" mass="25375">MMAHILVVEDDARIAKLLELYLRRDGHTVAIAADGRSALAAFEQERPDLVILDLLLPGTHGRDVCRAIRIRHATPILMLTALDDERDIVEGLDLGADDYVTKPFKPNELLARVRALLRRASGPPVRELAVGDVRIDRESREVFIGDEPVILRPREFDLLVALASQAGRVVPRRRLLQQVWGTEFLDEGSRTLDVHVNRLRQKLERSTLRIESVRGVGYRLTLSDS</sequence>
<dbReference type="AlphaFoldDB" id="A0A7C1FXC7"/>
<name>A0A7C1FXC7_THERO</name>
<accession>A0A7C1FXC7</accession>
<dbReference type="CDD" id="cd17574">
    <property type="entry name" value="REC_OmpR"/>
    <property type="match status" value="1"/>
</dbReference>
<dbReference type="SUPFAM" id="SSF52172">
    <property type="entry name" value="CheY-like"/>
    <property type="match status" value="1"/>
</dbReference>
<dbReference type="SMART" id="SM00862">
    <property type="entry name" value="Trans_reg_C"/>
    <property type="match status" value="1"/>
</dbReference>
<dbReference type="SMART" id="SM00448">
    <property type="entry name" value="REC"/>
    <property type="match status" value="1"/>
</dbReference>
<evidence type="ECO:0000256" key="1">
    <source>
        <dbReference type="ARBA" id="ARBA00022553"/>
    </source>
</evidence>
<keyword evidence="3" id="KW-0805">Transcription regulation</keyword>
<keyword evidence="1" id="KW-0597">Phosphoprotein</keyword>
<keyword evidence="2" id="KW-0902">Two-component regulatory system</keyword>
<protein>
    <submittedName>
        <fullName evidence="6">Response regulator transcription factor</fullName>
    </submittedName>
</protein>
<dbReference type="PANTHER" id="PTHR48111:SF21">
    <property type="entry name" value="DNA-BINDING DUAL MASTER TRANSCRIPTIONAL REGULATOR RPAA"/>
    <property type="match status" value="1"/>
</dbReference>
<dbReference type="GO" id="GO:0000156">
    <property type="term" value="F:phosphorelay response regulator activity"/>
    <property type="evidence" value="ECO:0007669"/>
    <property type="project" value="TreeGrafter"/>
</dbReference>
<dbReference type="GO" id="GO:0006355">
    <property type="term" value="P:regulation of DNA-templated transcription"/>
    <property type="evidence" value="ECO:0007669"/>
    <property type="project" value="InterPro"/>
</dbReference>
<dbReference type="InterPro" id="IPR001789">
    <property type="entry name" value="Sig_transdc_resp-reg_receiver"/>
</dbReference>
<dbReference type="Pfam" id="PF00486">
    <property type="entry name" value="Trans_reg_C"/>
    <property type="match status" value="1"/>
</dbReference>
<gene>
    <name evidence="6" type="ORF">ENP47_09285</name>
</gene>
<dbReference type="PROSITE" id="PS51755">
    <property type="entry name" value="OMPR_PHOB"/>
    <property type="match status" value="1"/>
</dbReference>
<evidence type="ECO:0000256" key="3">
    <source>
        <dbReference type="ARBA" id="ARBA00023015"/>
    </source>
</evidence>
<dbReference type="Pfam" id="PF00072">
    <property type="entry name" value="Response_reg"/>
    <property type="match status" value="1"/>
</dbReference>
<dbReference type="InterPro" id="IPR001867">
    <property type="entry name" value="OmpR/PhoB-type_DNA-bd"/>
</dbReference>